<protein>
    <submittedName>
        <fullName evidence="2">Uncharacterized protein</fullName>
    </submittedName>
</protein>
<evidence type="ECO:0000256" key="1">
    <source>
        <dbReference type="SAM" id="MobiDB-lite"/>
    </source>
</evidence>
<sequence>MALGLVGDIAGAPAPNLLLSAGRGAPPAHLPPQHPHSPSDRPGHRIRLAIRTAPSEVHLRSCKRAPRCPRASLPRSSKHRLQTSSLGWSPIGSVVPSPNAVTQRGSMRMLVPRGPSQKGP</sequence>
<feature type="region of interest" description="Disordered" evidence="1">
    <location>
        <begin position="57"/>
        <end position="120"/>
    </location>
</feature>
<dbReference type="EMBL" id="MKGL01000198">
    <property type="protein sequence ID" value="RNF03379.1"/>
    <property type="molecule type" value="Genomic_DNA"/>
</dbReference>
<dbReference type="Proteomes" id="UP000283634">
    <property type="component" value="Unassembled WGS sequence"/>
</dbReference>
<gene>
    <name evidence="2" type="ORF">TraAM80_05825</name>
</gene>
<feature type="region of interest" description="Disordered" evidence="1">
    <location>
        <begin position="14"/>
        <end position="43"/>
    </location>
</feature>
<accession>A0A422NDH3</accession>
<evidence type="ECO:0000313" key="2">
    <source>
        <dbReference type="EMBL" id="RNF03379.1"/>
    </source>
</evidence>
<evidence type="ECO:0000313" key="3">
    <source>
        <dbReference type="Proteomes" id="UP000283634"/>
    </source>
</evidence>
<proteinExistence type="predicted"/>
<name>A0A422NDH3_TRYRA</name>
<dbReference type="RefSeq" id="XP_029237479.1">
    <property type="nucleotide sequence ID" value="XM_029382691.1"/>
</dbReference>
<reference evidence="2 3" key="1">
    <citation type="journal article" date="2018" name="BMC Genomics">
        <title>Genomic comparison of Trypanosoma conorhini and Trypanosoma rangeli to Trypanosoma cruzi strains of high and low virulence.</title>
        <authorList>
            <person name="Bradwell K.R."/>
            <person name="Koparde V.N."/>
            <person name="Matveyev A.V."/>
            <person name="Serrano M.G."/>
            <person name="Alves J.M."/>
            <person name="Parikh H."/>
            <person name="Huang B."/>
            <person name="Lee V."/>
            <person name="Espinosa-Alvarez O."/>
            <person name="Ortiz P.A."/>
            <person name="Costa-Martins A.G."/>
            <person name="Teixeira M.M."/>
            <person name="Buck G.A."/>
        </authorList>
    </citation>
    <scope>NUCLEOTIDE SEQUENCE [LARGE SCALE GENOMIC DNA]</scope>
    <source>
        <strain evidence="2 3">AM80</strain>
    </source>
</reference>
<dbReference type="GeneID" id="40329758"/>
<keyword evidence="3" id="KW-1185">Reference proteome</keyword>
<comment type="caution">
    <text evidence="2">The sequence shown here is derived from an EMBL/GenBank/DDBJ whole genome shotgun (WGS) entry which is preliminary data.</text>
</comment>
<dbReference type="AlphaFoldDB" id="A0A422NDH3"/>
<organism evidence="2 3">
    <name type="scientific">Trypanosoma rangeli</name>
    <dbReference type="NCBI Taxonomy" id="5698"/>
    <lineage>
        <taxon>Eukaryota</taxon>
        <taxon>Discoba</taxon>
        <taxon>Euglenozoa</taxon>
        <taxon>Kinetoplastea</taxon>
        <taxon>Metakinetoplastina</taxon>
        <taxon>Trypanosomatida</taxon>
        <taxon>Trypanosomatidae</taxon>
        <taxon>Trypanosoma</taxon>
        <taxon>Herpetosoma</taxon>
    </lineage>
</organism>